<dbReference type="InterPro" id="IPR049549">
    <property type="entry name" value="RPN7_PSMD6_C"/>
</dbReference>
<sequence length="386" mass="43130">MDGEEERQDLKLELLEAVWQYRSPDAPVDKPKLLQHILDILFANDMAPLYEHIAGMLGLAVDQARLNAMRSSIAARVAKFEADAKDAEENAGESEVRDALLGKAEHLAMVGDKDAAFAAFAVTEGKSAGSGPKMDIVFSQARLCMYYGDWHAVKDLLAKAQRLCDSGGDWERKNKLKVYQAVFAMYSRDFKLASSLFHEALATFSATELFPYGRVVFYAVITSIIAMDRVALKAKVVDAPEVLTTINQNPALQQFLDALYGCQYKQFFQAFVEVVSQLKRDPYLALHARYYMREVRVVAYTQFLESYKSVALASMAAAFNVRDEFLDHEVAELIVAGRINARIDKVAGVIETSRPGARSALYQESLKKGDVLLNRVQKLSRVIDME</sequence>
<keyword evidence="2" id="KW-0175">Coiled coil</keyword>
<comment type="caution">
    <text evidence="4">The sequence shown here is derived from an EMBL/GenBank/DDBJ whole genome shotgun (WGS) entry which is preliminary data.</text>
</comment>
<dbReference type="Pfam" id="PF21154">
    <property type="entry name" value="RPN7_PSMD6_C"/>
    <property type="match status" value="1"/>
</dbReference>
<feature type="coiled-coil region" evidence="2">
    <location>
        <begin position="70"/>
        <end position="97"/>
    </location>
</feature>
<dbReference type="PANTHER" id="PTHR14145">
    <property type="entry name" value="26S PROTESOME SUBUNIT 6"/>
    <property type="match status" value="1"/>
</dbReference>
<evidence type="ECO:0000256" key="2">
    <source>
        <dbReference type="SAM" id="Coils"/>
    </source>
</evidence>
<evidence type="ECO:0000313" key="5">
    <source>
        <dbReference type="Proteomes" id="UP000815325"/>
    </source>
</evidence>
<accession>A0ABQ7GSE1</accession>
<feature type="domain" description="PCI" evidence="3">
    <location>
        <begin position="174"/>
        <end position="357"/>
    </location>
</feature>
<dbReference type="PROSITE" id="PS50250">
    <property type="entry name" value="PCI"/>
    <property type="match status" value="1"/>
</dbReference>
<keyword evidence="1 4" id="KW-0647">Proteasome</keyword>
<dbReference type="InterPro" id="IPR019585">
    <property type="entry name" value="Rpn7/CSN1"/>
</dbReference>
<dbReference type="PANTHER" id="PTHR14145:SF1">
    <property type="entry name" value="26S PROTEASOME NON-ATPASE REGULATORY SUBUNIT 6"/>
    <property type="match status" value="1"/>
</dbReference>
<protein>
    <submittedName>
        <fullName evidence="4">26S proteasome regulatory complex</fullName>
    </submittedName>
</protein>
<dbReference type="SUPFAM" id="SSF46785">
    <property type="entry name" value="Winged helix' DNA-binding domain"/>
    <property type="match status" value="1"/>
</dbReference>
<dbReference type="SMART" id="SM00088">
    <property type="entry name" value="PINT"/>
    <property type="match status" value="1"/>
</dbReference>
<proteinExistence type="predicted"/>
<keyword evidence="5" id="KW-1185">Reference proteome</keyword>
<dbReference type="Proteomes" id="UP000815325">
    <property type="component" value="Unassembled WGS sequence"/>
</dbReference>
<organism evidence="4 5">
    <name type="scientific">Dunaliella salina</name>
    <name type="common">Green alga</name>
    <name type="synonym">Protococcus salinus</name>
    <dbReference type="NCBI Taxonomy" id="3046"/>
    <lineage>
        <taxon>Eukaryota</taxon>
        <taxon>Viridiplantae</taxon>
        <taxon>Chlorophyta</taxon>
        <taxon>core chlorophytes</taxon>
        <taxon>Chlorophyceae</taxon>
        <taxon>CS clade</taxon>
        <taxon>Chlamydomonadales</taxon>
        <taxon>Dunaliellaceae</taxon>
        <taxon>Dunaliella</taxon>
    </lineage>
</organism>
<evidence type="ECO:0000313" key="4">
    <source>
        <dbReference type="EMBL" id="KAF5837493.1"/>
    </source>
</evidence>
<dbReference type="Pfam" id="PF01399">
    <property type="entry name" value="PCI"/>
    <property type="match status" value="1"/>
</dbReference>
<dbReference type="GO" id="GO:0000502">
    <property type="term" value="C:proteasome complex"/>
    <property type="evidence" value="ECO:0007669"/>
    <property type="project" value="UniProtKB-KW"/>
</dbReference>
<dbReference type="InterPro" id="IPR036390">
    <property type="entry name" value="WH_DNA-bd_sf"/>
</dbReference>
<dbReference type="Pfam" id="PF10602">
    <property type="entry name" value="RPN7"/>
    <property type="match status" value="1"/>
</dbReference>
<feature type="non-terminal residue" evidence="4">
    <location>
        <position position="1"/>
    </location>
</feature>
<evidence type="ECO:0000256" key="1">
    <source>
        <dbReference type="ARBA" id="ARBA00022942"/>
    </source>
</evidence>
<reference evidence="4" key="1">
    <citation type="submission" date="2017-08" db="EMBL/GenBank/DDBJ databases">
        <authorList>
            <person name="Polle J.E."/>
            <person name="Barry K."/>
            <person name="Cushman J."/>
            <person name="Schmutz J."/>
            <person name="Tran D."/>
            <person name="Hathwaick L.T."/>
            <person name="Yim W.C."/>
            <person name="Jenkins J."/>
            <person name="Mckie-Krisberg Z.M."/>
            <person name="Prochnik S."/>
            <person name="Lindquist E."/>
            <person name="Dockter R.B."/>
            <person name="Adam C."/>
            <person name="Molina H."/>
            <person name="Bunkerborg J."/>
            <person name="Jin E."/>
            <person name="Buchheim M."/>
            <person name="Magnuson J."/>
        </authorList>
    </citation>
    <scope>NUCLEOTIDE SEQUENCE</scope>
    <source>
        <strain evidence="4">CCAP 19/18</strain>
    </source>
</reference>
<name>A0ABQ7GSE1_DUNSA</name>
<dbReference type="EMBL" id="MU069614">
    <property type="protein sequence ID" value="KAF5837493.1"/>
    <property type="molecule type" value="Genomic_DNA"/>
</dbReference>
<dbReference type="Gene3D" id="1.25.40.570">
    <property type="match status" value="1"/>
</dbReference>
<dbReference type="InterPro" id="IPR045135">
    <property type="entry name" value="Rpn7_N"/>
</dbReference>
<evidence type="ECO:0000259" key="3">
    <source>
        <dbReference type="PROSITE" id="PS50250"/>
    </source>
</evidence>
<gene>
    <name evidence="4" type="ORF">DUNSADRAFT_4295</name>
</gene>
<dbReference type="InterPro" id="IPR000717">
    <property type="entry name" value="PCI_dom"/>
</dbReference>